<name>A0A6B9V6D1_ARAHY</name>
<evidence type="ECO:0000313" key="1">
    <source>
        <dbReference type="EMBL" id="QHN76893.1"/>
    </source>
</evidence>
<evidence type="ECO:0000313" key="2">
    <source>
        <dbReference type="Proteomes" id="UP000464620"/>
    </source>
</evidence>
<sequence>MKFRNHVGLLPPVQRSRLEKIRNQSKNWVPMWSRDADYEQFEVHGWPTNMAVDFGKRICTCGFLQHLTCKTTKAPTKKKTTSTI</sequence>
<dbReference type="AlphaFoldDB" id="A0A6B9V6D1"/>
<dbReference type="Proteomes" id="UP000464620">
    <property type="component" value="Chromosome B09"/>
</dbReference>
<dbReference type="EMBL" id="CP031001">
    <property type="protein sequence ID" value="QHN76893.1"/>
    <property type="molecule type" value="Genomic_DNA"/>
</dbReference>
<protein>
    <submittedName>
        <fullName evidence="1">Transposon protein</fullName>
    </submittedName>
</protein>
<reference evidence="1 2" key="1">
    <citation type="submission" date="2020-01" db="EMBL/GenBank/DDBJ databases">
        <title>Genome sequence of Arachis hypogaea, cultivar Shitouqi.</title>
        <authorList>
            <person name="Zhuang W."/>
            <person name="Chen H."/>
            <person name="Varshney R."/>
            <person name="Wang D."/>
            <person name="Ming R."/>
        </authorList>
    </citation>
    <scope>NUCLEOTIDE SEQUENCE [LARGE SCALE GENOMIC DNA]</scope>
    <source>
        <tissue evidence="1">Young leaf</tissue>
    </source>
</reference>
<accession>A0A6B9V6D1</accession>
<organism evidence="1 2">
    <name type="scientific">Arachis hypogaea</name>
    <name type="common">Peanut</name>
    <dbReference type="NCBI Taxonomy" id="3818"/>
    <lineage>
        <taxon>Eukaryota</taxon>
        <taxon>Viridiplantae</taxon>
        <taxon>Streptophyta</taxon>
        <taxon>Embryophyta</taxon>
        <taxon>Tracheophyta</taxon>
        <taxon>Spermatophyta</taxon>
        <taxon>Magnoliopsida</taxon>
        <taxon>eudicotyledons</taxon>
        <taxon>Gunneridae</taxon>
        <taxon>Pentapetalae</taxon>
        <taxon>rosids</taxon>
        <taxon>fabids</taxon>
        <taxon>Fabales</taxon>
        <taxon>Fabaceae</taxon>
        <taxon>Papilionoideae</taxon>
        <taxon>50 kb inversion clade</taxon>
        <taxon>dalbergioids sensu lato</taxon>
        <taxon>Dalbergieae</taxon>
        <taxon>Pterocarpus clade</taxon>
        <taxon>Arachis</taxon>
    </lineage>
</organism>
<gene>
    <name evidence="1" type="ORF">DS421_19g647890</name>
</gene>
<proteinExistence type="predicted"/>